<accession>A0A8J5MQU0</accession>
<dbReference type="AlphaFoldDB" id="A0A8J5MQU0"/>
<evidence type="ECO:0000256" key="6">
    <source>
        <dbReference type="ARBA" id="ARBA00023040"/>
    </source>
</evidence>
<reference evidence="15" key="1">
    <citation type="journal article" date="2021" name="Sci. Adv.">
        <title>The American lobster genome reveals insights on longevity, neural, and immune adaptations.</title>
        <authorList>
            <person name="Polinski J.M."/>
            <person name="Zimin A.V."/>
            <person name="Clark K.F."/>
            <person name="Kohn A.B."/>
            <person name="Sadowski N."/>
            <person name="Timp W."/>
            <person name="Ptitsyn A."/>
            <person name="Khanna P."/>
            <person name="Romanova D.Y."/>
            <person name="Williams P."/>
            <person name="Greenwood S.J."/>
            <person name="Moroz L.L."/>
            <person name="Walt D.R."/>
            <person name="Bodnar A.G."/>
        </authorList>
    </citation>
    <scope>NUCLEOTIDE SEQUENCE</scope>
    <source>
        <strain evidence="15">GMGI-L3</strain>
    </source>
</reference>
<dbReference type="InterPro" id="IPR017452">
    <property type="entry name" value="GPCR_Rhodpsn_7TM"/>
</dbReference>
<keyword evidence="9 12" id="KW-0675">Receptor</keyword>
<evidence type="ECO:0000256" key="13">
    <source>
        <dbReference type="SAM" id="Phobius"/>
    </source>
</evidence>
<dbReference type="Proteomes" id="UP000747542">
    <property type="component" value="Unassembled WGS sequence"/>
</dbReference>
<evidence type="ECO:0000256" key="3">
    <source>
        <dbReference type="ARBA" id="ARBA00022475"/>
    </source>
</evidence>
<proteinExistence type="inferred from homology"/>
<dbReference type="SUPFAM" id="SSF81321">
    <property type="entry name" value="Family A G protein-coupled receptor-like"/>
    <property type="match status" value="1"/>
</dbReference>
<dbReference type="PROSITE" id="PS00237">
    <property type="entry name" value="G_PROTEIN_RECEP_F1_1"/>
    <property type="match status" value="1"/>
</dbReference>
<evidence type="ECO:0000313" key="15">
    <source>
        <dbReference type="EMBL" id="KAG7160369.1"/>
    </source>
</evidence>
<evidence type="ECO:0000259" key="14">
    <source>
        <dbReference type="PROSITE" id="PS50262"/>
    </source>
</evidence>
<comment type="subcellular location">
    <subcellularLocation>
        <location evidence="1">Cell membrane</location>
        <topology evidence="1">Multi-pass membrane protein</topology>
    </subcellularLocation>
</comment>
<dbReference type="PANTHER" id="PTHR45695:SF26">
    <property type="entry name" value="NEUROPEPTIDE CCHAMIDE-1 RECEPTOR"/>
    <property type="match status" value="1"/>
</dbReference>
<keyword evidence="6 12" id="KW-0297">G-protein coupled receptor</keyword>
<keyword evidence="11 12" id="KW-0807">Transducer</keyword>
<dbReference type="PRINTS" id="PR00237">
    <property type="entry name" value="GPCRRHODOPSN"/>
</dbReference>
<evidence type="ECO:0000256" key="12">
    <source>
        <dbReference type="RuleBase" id="RU000688"/>
    </source>
</evidence>
<evidence type="ECO:0000256" key="7">
    <source>
        <dbReference type="ARBA" id="ARBA00023136"/>
    </source>
</evidence>
<dbReference type="EMBL" id="JAHLQT010031306">
    <property type="protein sequence ID" value="KAG7160369.1"/>
    <property type="molecule type" value="Genomic_DNA"/>
</dbReference>
<feature type="transmembrane region" description="Helical" evidence="13">
    <location>
        <begin position="127"/>
        <end position="151"/>
    </location>
</feature>
<keyword evidence="7 13" id="KW-0472">Membrane</keyword>
<keyword evidence="8" id="KW-1015">Disulfide bond</keyword>
<evidence type="ECO:0000313" key="16">
    <source>
        <dbReference type="Proteomes" id="UP000747542"/>
    </source>
</evidence>
<dbReference type="InterPro" id="IPR000276">
    <property type="entry name" value="GPCR_Rhodpsn"/>
</dbReference>
<organism evidence="15 16">
    <name type="scientific">Homarus americanus</name>
    <name type="common">American lobster</name>
    <dbReference type="NCBI Taxonomy" id="6706"/>
    <lineage>
        <taxon>Eukaryota</taxon>
        <taxon>Metazoa</taxon>
        <taxon>Ecdysozoa</taxon>
        <taxon>Arthropoda</taxon>
        <taxon>Crustacea</taxon>
        <taxon>Multicrustacea</taxon>
        <taxon>Malacostraca</taxon>
        <taxon>Eumalacostraca</taxon>
        <taxon>Eucarida</taxon>
        <taxon>Decapoda</taxon>
        <taxon>Pleocyemata</taxon>
        <taxon>Astacidea</taxon>
        <taxon>Nephropoidea</taxon>
        <taxon>Nephropidae</taxon>
        <taxon>Homarus</taxon>
    </lineage>
</organism>
<keyword evidence="4 12" id="KW-0812">Transmembrane</keyword>
<feature type="transmembrane region" description="Helical" evidence="13">
    <location>
        <begin position="90"/>
        <end position="115"/>
    </location>
</feature>
<dbReference type="Gene3D" id="1.20.1070.10">
    <property type="entry name" value="Rhodopsin 7-helix transmembrane proteins"/>
    <property type="match status" value="1"/>
</dbReference>
<feature type="domain" description="G-protein coupled receptors family 1 profile" evidence="14">
    <location>
        <begin position="106"/>
        <end position="388"/>
    </location>
</feature>
<keyword evidence="3" id="KW-1003">Cell membrane</keyword>
<dbReference type="GO" id="GO:0005886">
    <property type="term" value="C:plasma membrane"/>
    <property type="evidence" value="ECO:0007669"/>
    <property type="project" value="UniProtKB-SubCell"/>
</dbReference>
<dbReference type="GO" id="GO:0008188">
    <property type="term" value="F:neuropeptide receptor activity"/>
    <property type="evidence" value="ECO:0007669"/>
    <property type="project" value="TreeGrafter"/>
</dbReference>
<comment type="caution">
    <text evidence="15">The sequence shown here is derived from an EMBL/GenBank/DDBJ whole genome shotgun (WGS) entry which is preliminary data.</text>
</comment>
<evidence type="ECO:0000256" key="8">
    <source>
        <dbReference type="ARBA" id="ARBA00023157"/>
    </source>
</evidence>
<evidence type="ECO:0000256" key="2">
    <source>
        <dbReference type="ARBA" id="ARBA00010663"/>
    </source>
</evidence>
<evidence type="ECO:0000256" key="11">
    <source>
        <dbReference type="ARBA" id="ARBA00023224"/>
    </source>
</evidence>
<dbReference type="Pfam" id="PF00001">
    <property type="entry name" value="7tm_1"/>
    <property type="match status" value="1"/>
</dbReference>
<dbReference type="PRINTS" id="PR00358">
    <property type="entry name" value="BOMBESINR"/>
</dbReference>
<feature type="transmembrane region" description="Helical" evidence="13">
    <location>
        <begin position="366"/>
        <end position="391"/>
    </location>
</feature>
<keyword evidence="10" id="KW-0325">Glycoprotein</keyword>
<protein>
    <submittedName>
        <fullName evidence="15">Neuropeptide CCHamide-1 receptor-like 1</fullName>
    </submittedName>
</protein>
<dbReference type="SMART" id="SM01381">
    <property type="entry name" value="7TM_GPCR_Srsx"/>
    <property type="match status" value="1"/>
</dbReference>
<comment type="similarity">
    <text evidence="2 12">Belongs to the G-protein coupled receptor 1 family.</text>
</comment>
<evidence type="ECO:0000256" key="5">
    <source>
        <dbReference type="ARBA" id="ARBA00022989"/>
    </source>
</evidence>
<evidence type="ECO:0000256" key="1">
    <source>
        <dbReference type="ARBA" id="ARBA00004651"/>
    </source>
</evidence>
<keyword evidence="16" id="KW-1185">Reference proteome</keyword>
<evidence type="ECO:0000256" key="10">
    <source>
        <dbReference type="ARBA" id="ARBA00023180"/>
    </source>
</evidence>
<evidence type="ECO:0000256" key="9">
    <source>
        <dbReference type="ARBA" id="ARBA00023170"/>
    </source>
</evidence>
<gene>
    <name evidence="15" type="primary">CCHa1-R-L1</name>
    <name evidence="15" type="ORF">Hamer_G001590</name>
</gene>
<evidence type="ECO:0000256" key="4">
    <source>
        <dbReference type="ARBA" id="ARBA00022692"/>
    </source>
</evidence>
<dbReference type="PANTHER" id="PTHR45695">
    <property type="entry name" value="LEUCOKININ RECEPTOR-RELATED"/>
    <property type="match status" value="1"/>
</dbReference>
<sequence>MTVTTQHPVIAQDDLYKRFHGLHIPHRKEELRSVDVGNEGLYSTPYDSLPGMTSTESSFTIYDTLVLTNDTNATNTGTGYVPYYERPETYIVPILFAAIFIVGVIGNGTLIIIFAKNRNLRNVPNTYIISLALGDLLVLFFTVPFVSTIYTIESWPYGNFECKFSELVRDISVGVTVFTLTALSADRYLAIVSTVRRQHISCPYCHLMPLSSPSQAAGGAGRRTLRAAVGIWVAAGVLATPAALFSHVREFNVSEEKNISVCFPFPEHFPEWYPRANIIVKALLYYLLPLVVIATFYLLMARHLLSSDDVPGESHVFHRQLRTRRKVAKIVLCFVLIFAVCFLPTHVFLLWFYFDPQASVKYNEFWHALRIIGFCLGFINSCINPIALYCISGTFRKYYNRYLFCCCRWVDRGHRTRSFLQPGRSGMSRCRSFTMRGTETITLTTLIQERASPAIS</sequence>
<name>A0A8J5MQU0_HOMAM</name>
<dbReference type="PROSITE" id="PS50262">
    <property type="entry name" value="G_PROTEIN_RECEP_F1_2"/>
    <property type="match status" value="1"/>
</dbReference>
<feature type="transmembrane region" description="Helical" evidence="13">
    <location>
        <begin position="278"/>
        <end position="299"/>
    </location>
</feature>
<dbReference type="InterPro" id="IPR001556">
    <property type="entry name" value="Bombsn_rcpt-like"/>
</dbReference>
<feature type="transmembrane region" description="Helical" evidence="13">
    <location>
        <begin position="229"/>
        <end position="248"/>
    </location>
</feature>
<keyword evidence="5 13" id="KW-1133">Transmembrane helix</keyword>
<feature type="transmembrane region" description="Helical" evidence="13">
    <location>
        <begin position="330"/>
        <end position="354"/>
    </location>
</feature>